<sequence>MDRLNYISSEKYFEGIIVDVNDCAITIDFKGRLGKLRIPKRMLISSYELEIGQEVGFMMSYPEVLGPEINEDYVNNIKKRNCQKKEEKS</sequence>
<evidence type="ECO:0000313" key="1">
    <source>
        <dbReference type="EMBL" id="MCR2043989.1"/>
    </source>
</evidence>
<protein>
    <submittedName>
        <fullName evidence="1">Uncharacterized protein</fullName>
    </submittedName>
</protein>
<dbReference type="EMBL" id="JANJZL010000004">
    <property type="protein sequence ID" value="MCR2043989.1"/>
    <property type="molecule type" value="Genomic_DNA"/>
</dbReference>
<dbReference type="InterPro" id="IPR048108">
    <property type="entry name" value="CBO2463_dom"/>
</dbReference>
<comment type="caution">
    <text evidence="1">The sequence shown here is derived from an EMBL/GenBank/DDBJ whole genome shotgun (WGS) entry which is preliminary data.</text>
</comment>
<organism evidence="1 2">
    <name type="scientific">Anaerosalibacter massiliensis</name>
    <dbReference type="NCBI Taxonomy" id="1347392"/>
    <lineage>
        <taxon>Bacteria</taxon>
        <taxon>Bacillati</taxon>
        <taxon>Bacillota</taxon>
        <taxon>Tissierellia</taxon>
        <taxon>Tissierellales</taxon>
        <taxon>Sporanaerobacteraceae</taxon>
        <taxon>Anaerosalibacter</taxon>
    </lineage>
</organism>
<name>A0A9X2MHW5_9FIRM</name>
<gene>
    <name evidence="1" type="ORF">NSA23_07615</name>
</gene>
<dbReference type="AlphaFoldDB" id="A0A9X2MHW5"/>
<dbReference type="OrthoDB" id="3233899at2"/>
<evidence type="ECO:0000313" key="2">
    <source>
        <dbReference type="Proteomes" id="UP001142078"/>
    </source>
</evidence>
<accession>A0A9X2MHW5</accession>
<dbReference type="RefSeq" id="WP_042682993.1">
    <property type="nucleotide sequence ID" value="NZ_CABKTM010000049.1"/>
</dbReference>
<proteinExistence type="predicted"/>
<keyword evidence="2" id="KW-1185">Reference proteome</keyword>
<dbReference type="Proteomes" id="UP001142078">
    <property type="component" value="Unassembled WGS sequence"/>
</dbReference>
<reference evidence="1" key="1">
    <citation type="submission" date="2022-07" db="EMBL/GenBank/DDBJ databases">
        <title>Enhanced cultured diversity of the mouse gut microbiota enables custom-made synthetic communities.</title>
        <authorList>
            <person name="Afrizal A."/>
        </authorList>
    </citation>
    <scope>NUCLEOTIDE SEQUENCE</scope>
    <source>
        <strain evidence="1">DSM 29482</strain>
    </source>
</reference>
<dbReference type="NCBIfam" id="NF041553">
    <property type="entry name" value="CBO2463_dom"/>
    <property type="match status" value="1"/>
</dbReference>